<feature type="transmembrane region" description="Helical" evidence="10">
    <location>
        <begin position="355"/>
        <end position="380"/>
    </location>
</feature>
<gene>
    <name evidence="11" type="ORF">I5M32_13510</name>
</gene>
<evidence type="ECO:0000256" key="4">
    <source>
        <dbReference type="ARBA" id="ARBA00022475"/>
    </source>
</evidence>
<evidence type="ECO:0000256" key="1">
    <source>
        <dbReference type="ARBA" id="ARBA00004651"/>
    </source>
</evidence>
<dbReference type="PANTHER" id="PTHR43298:SF2">
    <property type="entry name" value="FMN_FAD EXPORTER YEEO-RELATED"/>
    <property type="match status" value="1"/>
</dbReference>
<feature type="transmembrane region" description="Helical" evidence="10">
    <location>
        <begin position="133"/>
        <end position="151"/>
    </location>
</feature>
<keyword evidence="8 10" id="KW-0472">Membrane</keyword>
<evidence type="ECO:0000256" key="6">
    <source>
        <dbReference type="ARBA" id="ARBA00022989"/>
    </source>
</evidence>
<evidence type="ECO:0000256" key="10">
    <source>
        <dbReference type="SAM" id="Phobius"/>
    </source>
</evidence>
<dbReference type="InterPro" id="IPR048279">
    <property type="entry name" value="MdtK-like"/>
</dbReference>
<comment type="subcellular location">
    <subcellularLocation>
        <location evidence="1">Cell membrane</location>
        <topology evidence="1">Multi-pass membrane protein</topology>
    </subcellularLocation>
</comment>
<feature type="transmembrane region" description="Helical" evidence="10">
    <location>
        <begin position="321"/>
        <end position="343"/>
    </location>
</feature>
<keyword evidence="5 10" id="KW-0812">Transmembrane</keyword>
<keyword evidence="12" id="KW-1185">Reference proteome</keyword>
<evidence type="ECO:0000313" key="12">
    <source>
        <dbReference type="Proteomes" id="UP000660024"/>
    </source>
</evidence>
<dbReference type="PIRSF" id="PIRSF006603">
    <property type="entry name" value="DinF"/>
    <property type="match status" value="1"/>
</dbReference>
<keyword evidence="3" id="KW-0050">Antiport</keyword>
<keyword evidence="4" id="KW-1003">Cell membrane</keyword>
<dbReference type="PANTHER" id="PTHR43298">
    <property type="entry name" value="MULTIDRUG RESISTANCE PROTEIN NORM-RELATED"/>
    <property type="match status" value="1"/>
</dbReference>
<dbReference type="InterPro" id="IPR002528">
    <property type="entry name" value="MATE_fam"/>
</dbReference>
<keyword evidence="6 10" id="KW-1133">Transmembrane helix</keyword>
<sequence length="451" mass="48999">MLNYFLKYKPFYKSNFLLVYPVVISQLGQMLTAIGDTVMVGQLGTIPLAACALANSILSIFLVSGIGISQGITPIVAQENGKGNKKICGLYLEQGVIISIFSGIFLFGIVALIAQHLHLLAQPFLVEIAAKDYLLVIAASIVPLMVFQIFRQFAEGLGYTRQAMFISIAGNALNILFNFILIYGWWGFPAYGLFGAGIGTLVSRIFMALAMGFYVIKSSLFTAYLSDFKIHRPDWNKIKKIVKLGFPIALQYFFEIGAFSGAAIMIGWIGAVELAAHQIAINLAAFTYMGASGIAAAATIKAGNAMGKKDFKEIKLSAISSYHLVMAYMLATAFIFLTCNQLLPRLYINNAAVTALASQLLILAAFFQLSDGIQVVGAGVLRGLSDVKIPTIITLVAYWVIGLPLGYVLGFTFHLGPQGIWISLSIALTASATLLYFRFRNMMDKLAFETV</sequence>
<feature type="transmembrane region" description="Helical" evidence="10">
    <location>
        <begin position="205"/>
        <end position="225"/>
    </location>
</feature>
<evidence type="ECO:0000256" key="7">
    <source>
        <dbReference type="ARBA" id="ARBA00023065"/>
    </source>
</evidence>
<evidence type="ECO:0000256" key="3">
    <source>
        <dbReference type="ARBA" id="ARBA00022449"/>
    </source>
</evidence>
<reference evidence="11 12" key="1">
    <citation type="submission" date="2020-12" db="EMBL/GenBank/DDBJ databases">
        <title>Bacterial novel species Pedobacter sp. SD-b isolated from soil.</title>
        <authorList>
            <person name="Jung H.-Y."/>
        </authorList>
    </citation>
    <scope>NUCLEOTIDE SEQUENCE [LARGE SCALE GENOMIC DNA]</scope>
    <source>
        <strain evidence="11 12">SD-b</strain>
    </source>
</reference>
<feature type="transmembrane region" description="Helical" evidence="10">
    <location>
        <begin position="392"/>
        <end position="413"/>
    </location>
</feature>
<name>A0ABS1BM72_9SPHI</name>
<dbReference type="Proteomes" id="UP000660024">
    <property type="component" value="Unassembled WGS sequence"/>
</dbReference>
<protein>
    <recommendedName>
        <fullName evidence="9">Multidrug-efflux transporter</fullName>
    </recommendedName>
</protein>
<evidence type="ECO:0000256" key="5">
    <source>
        <dbReference type="ARBA" id="ARBA00022692"/>
    </source>
</evidence>
<feature type="transmembrane region" description="Helical" evidence="10">
    <location>
        <begin position="246"/>
        <end position="269"/>
    </location>
</feature>
<dbReference type="CDD" id="cd13131">
    <property type="entry name" value="MATE_NorM_like"/>
    <property type="match status" value="1"/>
</dbReference>
<comment type="caution">
    <text evidence="11">The sequence shown here is derived from an EMBL/GenBank/DDBJ whole genome shotgun (WGS) entry which is preliminary data.</text>
</comment>
<keyword evidence="7" id="KW-0406">Ion transport</keyword>
<feature type="transmembrane region" description="Helical" evidence="10">
    <location>
        <begin position="275"/>
        <end position="300"/>
    </location>
</feature>
<proteinExistence type="predicted"/>
<dbReference type="RefSeq" id="WP_200587271.1">
    <property type="nucleotide sequence ID" value="NZ_JAEHFY010000020.1"/>
</dbReference>
<evidence type="ECO:0000256" key="2">
    <source>
        <dbReference type="ARBA" id="ARBA00022448"/>
    </source>
</evidence>
<organism evidence="11 12">
    <name type="scientific">Pedobacter segetis</name>
    <dbReference type="NCBI Taxonomy" id="2793069"/>
    <lineage>
        <taxon>Bacteria</taxon>
        <taxon>Pseudomonadati</taxon>
        <taxon>Bacteroidota</taxon>
        <taxon>Sphingobacteriia</taxon>
        <taxon>Sphingobacteriales</taxon>
        <taxon>Sphingobacteriaceae</taxon>
        <taxon>Pedobacter</taxon>
    </lineage>
</organism>
<evidence type="ECO:0000256" key="8">
    <source>
        <dbReference type="ARBA" id="ARBA00023136"/>
    </source>
</evidence>
<dbReference type="NCBIfam" id="TIGR00797">
    <property type="entry name" value="matE"/>
    <property type="match status" value="1"/>
</dbReference>
<feature type="transmembrane region" description="Helical" evidence="10">
    <location>
        <begin position="46"/>
        <end position="69"/>
    </location>
</feature>
<feature type="transmembrane region" description="Helical" evidence="10">
    <location>
        <begin position="90"/>
        <end position="113"/>
    </location>
</feature>
<feature type="transmembrane region" description="Helical" evidence="10">
    <location>
        <begin position="163"/>
        <end position="185"/>
    </location>
</feature>
<accession>A0ABS1BM72</accession>
<dbReference type="Pfam" id="PF01554">
    <property type="entry name" value="MatE"/>
    <property type="match status" value="2"/>
</dbReference>
<evidence type="ECO:0000313" key="11">
    <source>
        <dbReference type="EMBL" id="MBK0383980.1"/>
    </source>
</evidence>
<dbReference type="InterPro" id="IPR050222">
    <property type="entry name" value="MATE_MdtK"/>
</dbReference>
<keyword evidence="2" id="KW-0813">Transport</keyword>
<feature type="transmembrane region" description="Helical" evidence="10">
    <location>
        <begin position="12"/>
        <end position="34"/>
    </location>
</feature>
<dbReference type="EMBL" id="JAEHFY010000020">
    <property type="protein sequence ID" value="MBK0383980.1"/>
    <property type="molecule type" value="Genomic_DNA"/>
</dbReference>
<feature type="transmembrane region" description="Helical" evidence="10">
    <location>
        <begin position="419"/>
        <end position="437"/>
    </location>
</feature>
<evidence type="ECO:0000256" key="9">
    <source>
        <dbReference type="ARBA" id="ARBA00031636"/>
    </source>
</evidence>